<dbReference type="Proteomes" id="UP001501303">
    <property type="component" value="Unassembled WGS sequence"/>
</dbReference>
<name>A0ABN2NQX9_9ACTN</name>
<evidence type="ECO:0000313" key="12">
    <source>
        <dbReference type="EMBL" id="GAA1896976.1"/>
    </source>
</evidence>
<evidence type="ECO:0000256" key="3">
    <source>
        <dbReference type="ARBA" id="ARBA00022448"/>
    </source>
</evidence>
<comment type="subcellular location">
    <subcellularLocation>
        <location evidence="1 9">Cell membrane</location>
        <topology evidence="1 9">Multi-pass membrane protein</topology>
    </subcellularLocation>
</comment>
<evidence type="ECO:0000256" key="9">
    <source>
        <dbReference type="RuleBase" id="RU363032"/>
    </source>
</evidence>
<evidence type="ECO:0000256" key="6">
    <source>
        <dbReference type="ARBA" id="ARBA00022692"/>
    </source>
</evidence>
<organism evidence="12 13">
    <name type="scientific">Streptomyces sodiiphilus</name>
    <dbReference type="NCBI Taxonomy" id="226217"/>
    <lineage>
        <taxon>Bacteria</taxon>
        <taxon>Bacillati</taxon>
        <taxon>Actinomycetota</taxon>
        <taxon>Actinomycetes</taxon>
        <taxon>Kitasatosporales</taxon>
        <taxon>Streptomycetaceae</taxon>
        <taxon>Streptomyces</taxon>
    </lineage>
</organism>
<evidence type="ECO:0000259" key="11">
    <source>
        <dbReference type="PROSITE" id="PS50928"/>
    </source>
</evidence>
<dbReference type="Pfam" id="PF00528">
    <property type="entry name" value="BPD_transp_1"/>
    <property type="match status" value="1"/>
</dbReference>
<dbReference type="EMBL" id="BAAAMJ010000003">
    <property type="protein sequence ID" value="GAA1896976.1"/>
    <property type="molecule type" value="Genomic_DNA"/>
</dbReference>
<keyword evidence="4 10" id="KW-1003">Cell membrane</keyword>
<dbReference type="RefSeq" id="WP_344258245.1">
    <property type="nucleotide sequence ID" value="NZ_BAAAMJ010000003.1"/>
</dbReference>
<feature type="transmembrane region" description="Helical" evidence="9">
    <location>
        <begin position="240"/>
        <end position="265"/>
    </location>
</feature>
<feature type="transmembrane region" description="Helical" evidence="9">
    <location>
        <begin position="127"/>
        <end position="151"/>
    </location>
</feature>
<keyword evidence="6 9" id="KW-0812">Transmembrane</keyword>
<comment type="function">
    <text evidence="10">Part of the binding-protein-dependent transport system for phosphate; probably responsible for the translocation of the substrate across the membrane.</text>
</comment>
<protein>
    <recommendedName>
        <fullName evidence="10">Phosphate transport system permease protein</fullName>
    </recommendedName>
</protein>
<evidence type="ECO:0000256" key="4">
    <source>
        <dbReference type="ARBA" id="ARBA00022475"/>
    </source>
</evidence>
<dbReference type="InterPro" id="IPR035906">
    <property type="entry name" value="MetI-like_sf"/>
</dbReference>
<comment type="similarity">
    <text evidence="2 10">Belongs to the binding-protein-dependent transport system permease family. CysTW subfamily.</text>
</comment>
<evidence type="ECO:0000313" key="13">
    <source>
        <dbReference type="Proteomes" id="UP001501303"/>
    </source>
</evidence>
<dbReference type="InterPro" id="IPR051124">
    <property type="entry name" value="Phosphate_Transport_Permease"/>
</dbReference>
<dbReference type="PANTHER" id="PTHR30425:SF1">
    <property type="entry name" value="PHOSPHATE TRANSPORT SYSTEM PERMEASE PROTEIN PSTC"/>
    <property type="match status" value="1"/>
</dbReference>
<keyword evidence="5 10" id="KW-0592">Phosphate transport</keyword>
<dbReference type="NCBIfam" id="TIGR02138">
    <property type="entry name" value="phosphate_pstC"/>
    <property type="match status" value="1"/>
</dbReference>
<evidence type="ECO:0000256" key="5">
    <source>
        <dbReference type="ARBA" id="ARBA00022592"/>
    </source>
</evidence>
<evidence type="ECO:0000256" key="1">
    <source>
        <dbReference type="ARBA" id="ARBA00004651"/>
    </source>
</evidence>
<evidence type="ECO:0000256" key="2">
    <source>
        <dbReference type="ARBA" id="ARBA00007069"/>
    </source>
</evidence>
<accession>A0ABN2NQX9</accession>
<feature type="domain" description="ABC transmembrane type-1" evidence="11">
    <location>
        <begin position="90"/>
        <end position="319"/>
    </location>
</feature>
<comment type="caution">
    <text evidence="12">The sequence shown here is derived from an EMBL/GenBank/DDBJ whole genome shotgun (WGS) entry which is preliminary data.</text>
</comment>
<sequence length="335" mass="36232">MPATVTDQQPSLRSRHRKRVADPAFRWFVTLAGTSVFIILAAMVVRTTTEAWPIFRHEGFFGFLTGDRWVSGSTRGEGELTGVYGAWPFIYGTLVTAAIAIVIALPLALGIAFYINQLAPKRLRNPLSYTVEMLAAVPSIIFGMWGFFWLIPNVLRPFFEWLEASLGWLSILGWRPFAGPVFGPGYLAAGIVLGIMILPIITAIVREVIAVHPADQQHAAYALGATRYEVMRKVILPSSFSGIVGATMLGLGRAIGETIAVMMLIGSTKNWDGSLLRGGDSMAAHIAATFKDASPEAVKGLMAIGVALFLVTMLVNVCARLLVWRIGRVAGDAAV</sequence>
<evidence type="ECO:0000256" key="10">
    <source>
        <dbReference type="RuleBase" id="RU363054"/>
    </source>
</evidence>
<dbReference type="Gene3D" id="1.10.3720.10">
    <property type="entry name" value="MetI-like"/>
    <property type="match status" value="1"/>
</dbReference>
<dbReference type="InterPro" id="IPR011864">
    <property type="entry name" value="Phosphate_PstC"/>
</dbReference>
<evidence type="ECO:0000256" key="8">
    <source>
        <dbReference type="ARBA" id="ARBA00023136"/>
    </source>
</evidence>
<dbReference type="PROSITE" id="PS50928">
    <property type="entry name" value="ABC_TM1"/>
    <property type="match status" value="1"/>
</dbReference>
<keyword evidence="13" id="KW-1185">Reference proteome</keyword>
<feature type="transmembrane region" description="Helical" evidence="9">
    <location>
        <begin position="89"/>
        <end position="115"/>
    </location>
</feature>
<feature type="transmembrane region" description="Helical" evidence="9">
    <location>
        <begin position="24"/>
        <end position="45"/>
    </location>
</feature>
<keyword evidence="3 9" id="KW-0813">Transport</keyword>
<feature type="transmembrane region" description="Helical" evidence="9">
    <location>
        <begin position="301"/>
        <end position="323"/>
    </location>
</feature>
<dbReference type="PANTHER" id="PTHR30425">
    <property type="entry name" value="PHOSPHATE TRANSPORT SYSTEM PERMEASE PROTEIN PST"/>
    <property type="match status" value="1"/>
</dbReference>
<dbReference type="InterPro" id="IPR000515">
    <property type="entry name" value="MetI-like"/>
</dbReference>
<keyword evidence="8 9" id="KW-0472">Membrane</keyword>
<dbReference type="CDD" id="cd06261">
    <property type="entry name" value="TM_PBP2"/>
    <property type="match status" value="1"/>
</dbReference>
<feature type="transmembrane region" description="Helical" evidence="9">
    <location>
        <begin position="185"/>
        <end position="205"/>
    </location>
</feature>
<dbReference type="SUPFAM" id="SSF161098">
    <property type="entry name" value="MetI-like"/>
    <property type="match status" value="1"/>
</dbReference>
<proteinExistence type="inferred from homology"/>
<keyword evidence="7 9" id="KW-1133">Transmembrane helix</keyword>
<gene>
    <name evidence="12" type="primary">pstC_1</name>
    <name evidence="12" type="ORF">GCM10009716_03770</name>
</gene>
<reference evidence="12 13" key="1">
    <citation type="journal article" date="2019" name="Int. J. Syst. Evol. Microbiol.">
        <title>The Global Catalogue of Microorganisms (GCM) 10K type strain sequencing project: providing services to taxonomists for standard genome sequencing and annotation.</title>
        <authorList>
            <consortium name="The Broad Institute Genomics Platform"/>
            <consortium name="The Broad Institute Genome Sequencing Center for Infectious Disease"/>
            <person name="Wu L."/>
            <person name="Ma J."/>
        </authorList>
    </citation>
    <scope>NUCLEOTIDE SEQUENCE [LARGE SCALE GENOMIC DNA]</scope>
    <source>
        <strain evidence="12 13">JCM 13581</strain>
    </source>
</reference>
<evidence type="ECO:0000256" key="7">
    <source>
        <dbReference type="ARBA" id="ARBA00022989"/>
    </source>
</evidence>